<keyword evidence="11 16" id="KW-0520">NAD</keyword>
<dbReference type="GO" id="GO:0003954">
    <property type="term" value="F:NADH dehydrogenase activity"/>
    <property type="evidence" value="ECO:0007669"/>
    <property type="project" value="TreeGrafter"/>
</dbReference>
<keyword evidence="5 16" id="KW-0813">Transport</keyword>
<dbReference type="EC" id="7.1.1.2" evidence="3 16"/>
<comment type="catalytic activity">
    <reaction evidence="15 16">
        <text>a ubiquinone + NADH + 5 H(+)(in) = a ubiquinol + NAD(+) + 4 H(+)(out)</text>
        <dbReference type="Rhea" id="RHEA:29091"/>
        <dbReference type="Rhea" id="RHEA-COMP:9565"/>
        <dbReference type="Rhea" id="RHEA-COMP:9566"/>
        <dbReference type="ChEBI" id="CHEBI:15378"/>
        <dbReference type="ChEBI" id="CHEBI:16389"/>
        <dbReference type="ChEBI" id="CHEBI:17976"/>
        <dbReference type="ChEBI" id="CHEBI:57540"/>
        <dbReference type="ChEBI" id="CHEBI:57945"/>
        <dbReference type="EC" id="7.1.1.2"/>
    </reaction>
</comment>
<dbReference type="PANTHER" id="PTHR43507">
    <property type="entry name" value="NADH-UBIQUINONE OXIDOREDUCTASE CHAIN 4"/>
    <property type="match status" value="1"/>
</dbReference>
<keyword evidence="13 16" id="KW-0496">Mitochondrion</keyword>
<feature type="transmembrane region" description="Helical" evidence="16">
    <location>
        <begin position="66"/>
        <end position="82"/>
    </location>
</feature>
<evidence type="ECO:0000256" key="3">
    <source>
        <dbReference type="ARBA" id="ARBA00012944"/>
    </source>
</evidence>
<dbReference type="AlphaFoldDB" id="I6M197"/>
<organism evidence="18">
    <name type="scientific">Membranipora grandicella</name>
    <dbReference type="NCBI Taxonomy" id="192923"/>
    <lineage>
        <taxon>Eukaryota</taxon>
        <taxon>Metazoa</taxon>
        <taxon>Spiralia</taxon>
        <taxon>Lophotrochozoa</taxon>
        <taxon>Bryozoa</taxon>
        <taxon>Gymnolaemata</taxon>
        <taxon>Cheilostomatida</taxon>
        <taxon>Malacostegina</taxon>
        <taxon>Membraniporoidea</taxon>
        <taxon>Membraniporidae</taxon>
        <taxon>Membranipora</taxon>
    </lineage>
</organism>
<name>I6M197_9BILA</name>
<feature type="transmembrane region" description="Helical" evidence="16">
    <location>
        <begin position="120"/>
        <end position="142"/>
    </location>
</feature>
<evidence type="ECO:0000256" key="10">
    <source>
        <dbReference type="ARBA" id="ARBA00022989"/>
    </source>
</evidence>
<dbReference type="GO" id="GO:0008137">
    <property type="term" value="F:NADH dehydrogenase (ubiquinone) activity"/>
    <property type="evidence" value="ECO:0007669"/>
    <property type="project" value="UniProtKB-UniRule"/>
</dbReference>
<dbReference type="RefSeq" id="YP_006576077.1">
    <property type="nucleotide sequence ID" value="NC_018355.1"/>
</dbReference>
<sequence>MITLTVYLYMLTFIFNPLNISITTSLTSFSFSQFNVWMMLLTFWVSLTMILMSINYKYYKKSFNKFLVIILSLMIILCLFFTTDNFIYMYMTFEASLIPTLYLILGWGYQPERLSAGMYFMLYTVVSSLPLLLASIQMYLYTGTFFMEMMNLYSNKELYSKMYTMFIILTPFLVKIPMWGVHVWLPKAHVEAPVSGSMILAGMLLKTGGYGLMKWCQAINFIQKDWFYQMINSINFWGVVCISLMCLTLIDIKSLIAYTSVAHMALMSLALMNGSDIGTYGAKLMMISHGLTSPMLFALAYINYTMTSTRNILLHKGIGQNTPPLIMFWFLALAGNMAAPTSLNLVAELIISFSLVKISLLTLITIGLSTMLSGAYNLYLYSALMGHSNKKIKYSQMSNSNKLAMTMLIIPAFLLFAFINTISNDKNKEIKLFCSKLSFISK</sequence>
<dbReference type="InterPro" id="IPR001750">
    <property type="entry name" value="ND/Mrp_TM"/>
</dbReference>
<evidence type="ECO:0000256" key="2">
    <source>
        <dbReference type="ARBA" id="ARBA00009025"/>
    </source>
</evidence>
<evidence type="ECO:0000256" key="13">
    <source>
        <dbReference type="ARBA" id="ARBA00023128"/>
    </source>
</evidence>
<evidence type="ECO:0000256" key="11">
    <source>
        <dbReference type="ARBA" id="ARBA00023027"/>
    </source>
</evidence>
<evidence type="ECO:0000256" key="6">
    <source>
        <dbReference type="ARBA" id="ARBA00022660"/>
    </source>
</evidence>
<feature type="transmembrane region" description="Helical" evidence="16">
    <location>
        <begin position="325"/>
        <end position="346"/>
    </location>
</feature>
<dbReference type="GeneID" id="13435413"/>
<evidence type="ECO:0000256" key="4">
    <source>
        <dbReference type="ARBA" id="ARBA00021006"/>
    </source>
</evidence>
<dbReference type="Pfam" id="PF00361">
    <property type="entry name" value="Proton_antipo_M"/>
    <property type="match status" value="1"/>
</dbReference>
<keyword evidence="6 16" id="KW-0679">Respiratory chain</keyword>
<keyword evidence="8" id="KW-1278">Translocase</keyword>
<dbReference type="GO" id="GO:0031966">
    <property type="term" value="C:mitochondrial membrane"/>
    <property type="evidence" value="ECO:0007669"/>
    <property type="project" value="UniProtKB-SubCell"/>
</dbReference>
<feature type="transmembrane region" description="Helical" evidence="16">
    <location>
        <begin position="255"/>
        <end position="272"/>
    </location>
</feature>
<evidence type="ECO:0000256" key="14">
    <source>
        <dbReference type="ARBA" id="ARBA00023136"/>
    </source>
</evidence>
<feature type="transmembrane region" description="Helical" evidence="16">
    <location>
        <begin position="284"/>
        <end position="304"/>
    </location>
</feature>
<reference evidence="18" key="1">
    <citation type="journal article" date="2012" name="Comp. Biochem. Physiol. Part D Genomics Proteomics">
        <title>Complete mitochondrial genome of Membranipora grandicella (Bryozoa: Cheilostomatida) determined with next-generation sequencing: The first representative of the suborder Malacostegina.</title>
        <authorList>
            <person name="Shen X."/>
            <person name="Tian M."/>
            <person name="Meng X."/>
            <person name="Liu H."/>
            <person name="Cheng H."/>
            <person name="Zhu C."/>
            <person name="Zhao F."/>
        </authorList>
    </citation>
    <scope>NUCLEOTIDE SEQUENCE</scope>
</reference>
<keyword evidence="14 16" id="KW-0472">Membrane</keyword>
<feature type="transmembrane region" description="Helical" evidence="16">
    <location>
        <begin position="34"/>
        <end position="54"/>
    </location>
</feature>
<dbReference type="PANTHER" id="PTHR43507:SF20">
    <property type="entry name" value="NADH-UBIQUINONE OXIDOREDUCTASE CHAIN 4"/>
    <property type="match status" value="1"/>
</dbReference>
<evidence type="ECO:0000259" key="17">
    <source>
        <dbReference type="Pfam" id="PF00361"/>
    </source>
</evidence>
<feature type="transmembrane region" description="Helical" evidence="16">
    <location>
        <begin position="162"/>
        <end position="185"/>
    </location>
</feature>
<dbReference type="GO" id="GO:0042773">
    <property type="term" value="P:ATP synthesis coupled electron transport"/>
    <property type="evidence" value="ECO:0007669"/>
    <property type="project" value="InterPro"/>
</dbReference>
<evidence type="ECO:0000256" key="7">
    <source>
        <dbReference type="ARBA" id="ARBA00022692"/>
    </source>
</evidence>
<keyword evidence="9 16" id="KW-0249">Electron transport</keyword>
<proteinExistence type="inferred from homology"/>
<comment type="similarity">
    <text evidence="2 16">Belongs to the complex I subunit 4 family.</text>
</comment>
<dbReference type="GO" id="GO:0015990">
    <property type="term" value="P:electron transport coupled proton transport"/>
    <property type="evidence" value="ECO:0007669"/>
    <property type="project" value="TreeGrafter"/>
</dbReference>
<keyword evidence="12 16" id="KW-0830">Ubiquinone</keyword>
<feature type="transmembrane region" description="Helical" evidence="16">
    <location>
        <begin position="88"/>
        <end position="108"/>
    </location>
</feature>
<feature type="transmembrane region" description="Helical" evidence="16">
    <location>
        <begin position="192"/>
        <end position="213"/>
    </location>
</feature>
<evidence type="ECO:0000256" key="5">
    <source>
        <dbReference type="ARBA" id="ARBA00022448"/>
    </source>
</evidence>
<evidence type="ECO:0000256" key="8">
    <source>
        <dbReference type="ARBA" id="ARBA00022967"/>
    </source>
</evidence>
<feature type="transmembrane region" description="Helical" evidence="16">
    <location>
        <begin position="233"/>
        <end position="250"/>
    </location>
</feature>
<evidence type="ECO:0000256" key="15">
    <source>
        <dbReference type="ARBA" id="ARBA00049551"/>
    </source>
</evidence>
<keyword evidence="10 16" id="KW-1133">Transmembrane helix</keyword>
<dbReference type="PRINTS" id="PR01437">
    <property type="entry name" value="NUOXDRDTASE4"/>
</dbReference>
<geneLocation type="mitochondrion" evidence="18"/>
<protein>
    <recommendedName>
        <fullName evidence="4 16">NADH-ubiquinone oxidoreductase chain 4</fullName>
        <ecNumber evidence="3 16">7.1.1.2</ecNumber>
    </recommendedName>
</protein>
<feature type="domain" description="NADH:quinone oxidoreductase/Mrp antiporter transmembrane" evidence="17">
    <location>
        <begin position="84"/>
        <end position="371"/>
    </location>
</feature>
<dbReference type="InterPro" id="IPR003918">
    <property type="entry name" value="NADH_UbQ_OxRdtase"/>
</dbReference>
<comment type="function">
    <text evidence="16">Core subunit of the mitochondrial membrane respiratory chain NADH dehydrogenase (Complex I) which catalyzes electron transfer from NADH through the respiratory chain, using ubiquinone as an electron acceptor. Essential for the catalytic activity and assembly of complex I.</text>
</comment>
<feature type="transmembrane region" description="Helical" evidence="16">
    <location>
        <begin position="7"/>
        <end position="28"/>
    </location>
</feature>
<evidence type="ECO:0000256" key="1">
    <source>
        <dbReference type="ARBA" id="ARBA00004225"/>
    </source>
</evidence>
<dbReference type="EMBL" id="JF957859">
    <property type="protein sequence ID" value="AEH99606.1"/>
    <property type="molecule type" value="Genomic_DNA"/>
</dbReference>
<accession>I6M197</accession>
<feature type="transmembrane region" description="Helical" evidence="16">
    <location>
        <begin position="358"/>
        <end position="382"/>
    </location>
</feature>
<evidence type="ECO:0000313" key="18">
    <source>
        <dbReference type="EMBL" id="AEH99606.1"/>
    </source>
</evidence>
<evidence type="ECO:0000256" key="12">
    <source>
        <dbReference type="ARBA" id="ARBA00023075"/>
    </source>
</evidence>
<feature type="transmembrane region" description="Helical" evidence="16">
    <location>
        <begin position="403"/>
        <end position="422"/>
    </location>
</feature>
<comment type="subcellular location">
    <subcellularLocation>
        <location evidence="1 16">Mitochondrion membrane</location>
        <topology evidence="1 16">Multi-pass membrane protein</topology>
    </subcellularLocation>
</comment>
<dbReference type="CTD" id="4538"/>
<evidence type="ECO:0000256" key="9">
    <source>
        <dbReference type="ARBA" id="ARBA00022982"/>
    </source>
</evidence>
<keyword evidence="7 16" id="KW-0812">Transmembrane</keyword>
<evidence type="ECO:0000256" key="16">
    <source>
        <dbReference type="RuleBase" id="RU003297"/>
    </source>
</evidence>
<gene>
    <name evidence="18" type="primary">ND4</name>
</gene>
<dbReference type="GO" id="GO:0048039">
    <property type="term" value="F:ubiquinone binding"/>
    <property type="evidence" value="ECO:0007669"/>
    <property type="project" value="TreeGrafter"/>
</dbReference>